<dbReference type="PANTHER" id="PTHR43393">
    <property type="entry name" value="CYTOKININ RIBOSIDE 5'-MONOPHOSPHATE PHOSPHORIBOHYDROLASE"/>
    <property type="match status" value="1"/>
</dbReference>
<accession>A0A0C1GZB6</accession>
<dbReference type="GO" id="GO:0008714">
    <property type="term" value="F:AMP nucleosidase activity"/>
    <property type="evidence" value="ECO:0007669"/>
    <property type="project" value="UniProtKB-EC"/>
</dbReference>
<dbReference type="EMBL" id="JSAN01000128">
    <property type="protein sequence ID" value="KIC70929.1"/>
    <property type="molecule type" value="Genomic_DNA"/>
</dbReference>
<dbReference type="PATRIC" id="fig|362787.3.peg.1866"/>
<evidence type="ECO:0000313" key="4">
    <source>
        <dbReference type="EMBL" id="KIC70929.1"/>
    </source>
</evidence>
<dbReference type="Pfam" id="PF03641">
    <property type="entry name" value="Lysine_decarbox"/>
    <property type="match status" value="1"/>
</dbReference>
<name>A0A0C1GZB6_9BACT</name>
<dbReference type="GO" id="GO:0005829">
    <property type="term" value="C:cytosol"/>
    <property type="evidence" value="ECO:0007669"/>
    <property type="project" value="TreeGrafter"/>
</dbReference>
<protein>
    <recommendedName>
        <fullName evidence="3">AMP nucleosidase</fullName>
        <ecNumber evidence="2">3.2.2.4</ecNumber>
    </recommendedName>
    <alternativeName>
        <fullName evidence="3">AMP nucleosidase</fullName>
    </alternativeName>
</protein>
<dbReference type="SUPFAM" id="SSF102405">
    <property type="entry name" value="MCP/YpsA-like"/>
    <property type="match status" value="1"/>
</dbReference>
<dbReference type="Proteomes" id="UP000031465">
    <property type="component" value="Unassembled WGS sequence"/>
</dbReference>
<proteinExistence type="predicted"/>
<dbReference type="InterPro" id="IPR031100">
    <property type="entry name" value="LOG_fam"/>
</dbReference>
<evidence type="ECO:0000256" key="1">
    <source>
        <dbReference type="ARBA" id="ARBA00000274"/>
    </source>
</evidence>
<dbReference type="OMA" id="FYRVYHS"/>
<comment type="caution">
    <text evidence="4">The sequence shown here is derived from an EMBL/GenBank/DDBJ whole genome shotgun (WGS) entry which is preliminary data.</text>
</comment>
<evidence type="ECO:0000256" key="2">
    <source>
        <dbReference type="ARBA" id="ARBA00011985"/>
    </source>
</evidence>
<dbReference type="RefSeq" id="WP_011176348.1">
    <property type="nucleotide sequence ID" value="NZ_JSAN01000128.1"/>
</dbReference>
<dbReference type="InterPro" id="IPR052341">
    <property type="entry name" value="LOG_family_nucleotidases"/>
</dbReference>
<dbReference type="EC" id="3.2.2.4" evidence="2"/>
<reference evidence="4 5" key="1">
    <citation type="journal article" date="2014" name="Mol. Biol. Evol.">
        <title>Massive expansion of Ubiquitination-related gene families within the Chlamydiae.</title>
        <authorList>
            <person name="Domman D."/>
            <person name="Collingro A."/>
            <person name="Lagkouvardos I."/>
            <person name="Gehre L."/>
            <person name="Weinmaier T."/>
            <person name="Rattei T."/>
            <person name="Subtil A."/>
            <person name="Horn M."/>
        </authorList>
    </citation>
    <scope>NUCLEOTIDE SEQUENCE [LARGE SCALE GENOMIC DNA]</scope>
    <source>
        <strain evidence="4 5">EI2</strain>
    </source>
</reference>
<dbReference type="PANTHER" id="PTHR43393:SF2">
    <property type="entry name" value="CYTOKININ RIBOSIDE 5'-MONOPHOSPHATE PHOSPHORIBOHYDROLASE"/>
    <property type="match status" value="1"/>
</dbReference>
<organism evidence="4 5">
    <name type="scientific">Candidatus Protochlamydia amoebophila</name>
    <dbReference type="NCBI Taxonomy" id="362787"/>
    <lineage>
        <taxon>Bacteria</taxon>
        <taxon>Pseudomonadati</taxon>
        <taxon>Chlamydiota</taxon>
        <taxon>Chlamydiia</taxon>
        <taxon>Parachlamydiales</taxon>
        <taxon>Parachlamydiaceae</taxon>
        <taxon>Candidatus Protochlamydia</taxon>
    </lineage>
</organism>
<dbReference type="Gene3D" id="3.40.50.450">
    <property type="match status" value="1"/>
</dbReference>
<comment type="catalytic activity">
    <reaction evidence="1">
        <text>AMP + H2O = D-ribose 5-phosphate + adenine</text>
        <dbReference type="Rhea" id="RHEA:20129"/>
        <dbReference type="ChEBI" id="CHEBI:15377"/>
        <dbReference type="ChEBI" id="CHEBI:16708"/>
        <dbReference type="ChEBI" id="CHEBI:78346"/>
        <dbReference type="ChEBI" id="CHEBI:456215"/>
        <dbReference type="EC" id="3.2.2.4"/>
    </reaction>
</comment>
<evidence type="ECO:0000256" key="3">
    <source>
        <dbReference type="ARBA" id="ARBA00031983"/>
    </source>
</evidence>
<dbReference type="AlphaFoldDB" id="A0A0C1GZB6"/>
<sequence>MENVDKELLKGDLLINSEENLLQEKLQQKIHELIEFIGADPESFQSVLIAQIIATSLRMGQEGFALGQLKLMTRAFKEMRYAYRVFNKYPVNKRISIFGSSRTPESHPDYQAAKFFGAAMADLNWVCITGAADGIMRAGLEGAEKESRFGLSIRLPFESPSNSLLAGDPKLINFRYFFTRKLMFLSHSDAIAAFPGGVGTQDELFEVLTLMQTGKANILPVVLIEGENGSYWRAWQDYLCQNLLANGWISPEDLNLFYLSSSVNDAVAHIQQFYRRYHSSRYVKDVLVIRLLSTLTDQQVEQLNQEFSSLLKEGKMYLTKPLQEETDHLELPRLAFEHNRRYFGLLRLLIDKINSF</sequence>
<gene>
    <name evidence="4" type="ORF">DB44_FF00100</name>
</gene>
<evidence type="ECO:0000313" key="5">
    <source>
        <dbReference type="Proteomes" id="UP000031465"/>
    </source>
</evidence>